<evidence type="ECO:0000313" key="2">
    <source>
        <dbReference type="EMBL" id="WTT17805.1"/>
    </source>
</evidence>
<accession>A0AAU2A2J9</accession>
<evidence type="ECO:0000256" key="1">
    <source>
        <dbReference type="SAM" id="MobiDB-lite"/>
    </source>
</evidence>
<protein>
    <recommendedName>
        <fullName evidence="3">LytR family transcriptional regulator</fullName>
    </recommendedName>
</protein>
<name>A0AAU2A2J9_9ACTN</name>
<evidence type="ECO:0008006" key="3">
    <source>
        <dbReference type="Google" id="ProtNLM"/>
    </source>
</evidence>
<reference evidence="2" key="1">
    <citation type="submission" date="2022-10" db="EMBL/GenBank/DDBJ databases">
        <title>The complete genomes of actinobacterial strains from the NBC collection.</title>
        <authorList>
            <person name="Joergensen T.S."/>
            <person name="Alvarez Arevalo M."/>
            <person name="Sterndorff E.B."/>
            <person name="Faurdal D."/>
            <person name="Vuksanovic O."/>
            <person name="Mourched A.-S."/>
            <person name="Charusanti P."/>
            <person name="Shaw S."/>
            <person name="Blin K."/>
            <person name="Weber T."/>
        </authorList>
    </citation>
    <scope>NUCLEOTIDE SEQUENCE</scope>
    <source>
        <strain evidence="2">NBC_00093</strain>
    </source>
</reference>
<organism evidence="2">
    <name type="scientific">Streptomyces sp. NBC_00093</name>
    <dbReference type="NCBI Taxonomy" id="2975649"/>
    <lineage>
        <taxon>Bacteria</taxon>
        <taxon>Bacillati</taxon>
        <taxon>Actinomycetota</taxon>
        <taxon>Actinomycetes</taxon>
        <taxon>Kitasatosporales</taxon>
        <taxon>Streptomycetaceae</taxon>
        <taxon>Streptomyces</taxon>
    </lineage>
</organism>
<gene>
    <name evidence="2" type="ORF">OHA22_20790</name>
</gene>
<proteinExistence type="predicted"/>
<sequence length="58" mass="6615">MSATEQPSEEYARGWRDGYGQGRDDEADGLALRTEPPPPVRQQGVPRDRQIRHPGRDR</sequence>
<dbReference type="EMBL" id="CP108222">
    <property type="protein sequence ID" value="WTT17805.1"/>
    <property type="molecule type" value="Genomic_DNA"/>
</dbReference>
<feature type="compositionally biased region" description="Basic and acidic residues" evidence="1">
    <location>
        <begin position="46"/>
        <end position="58"/>
    </location>
</feature>
<feature type="region of interest" description="Disordered" evidence="1">
    <location>
        <begin position="1"/>
        <end position="58"/>
    </location>
</feature>
<dbReference type="AlphaFoldDB" id="A0AAU2A2J9"/>